<dbReference type="OrthoDB" id="5502392at2"/>
<dbReference type="AlphaFoldDB" id="L7U701"/>
<reference evidence="1 2" key="1">
    <citation type="journal article" date="2013" name="Genome Announc.">
        <title>Complete genome sequence of Myxococcus stipitatus strain DSM 14675, a fruiting myxobacterium.</title>
        <authorList>
            <person name="Huntley S."/>
            <person name="Kneip S."/>
            <person name="Treuner-Lange A."/>
            <person name="Sogaard-Andersen L."/>
        </authorList>
    </citation>
    <scope>NUCLEOTIDE SEQUENCE [LARGE SCALE GENOMIC DNA]</scope>
    <source>
        <strain evidence="2">DSM 14675 / JCM 12634 / Mx s8</strain>
    </source>
</reference>
<dbReference type="STRING" id="1278073.MYSTI_02018"/>
<dbReference type="Proteomes" id="UP000011131">
    <property type="component" value="Chromosome"/>
</dbReference>
<dbReference type="HOGENOM" id="CLU_635884_0_0_7"/>
<accession>L7U701</accession>
<evidence type="ECO:0000313" key="2">
    <source>
        <dbReference type="Proteomes" id="UP000011131"/>
    </source>
</evidence>
<dbReference type="PATRIC" id="fig|1278073.3.peg.2055"/>
<dbReference type="RefSeq" id="WP_015347609.1">
    <property type="nucleotide sequence ID" value="NC_020126.1"/>
</dbReference>
<organism evidence="1 2">
    <name type="scientific">Myxococcus stipitatus (strain DSM 14675 / JCM 12634 / Mx s8)</name>
    <dbReference type="NCBI Taxonomy" id="1278073"/>
    <lineage>
        <taxon>Bacteria</taxon>
        <taxon>Pseudomonadati</taxon>
        <taxon>Myxococcota</taxon>
        <taxon>Myxococcia</taxon>
        <taxon>Myxococcales</taxon>
        <taxon>Cystobacterineae</taxon>
        <taxon>Myxococcaceae</taxon>
        <taxon>Myxococcus</taxon>
    </lineage>
</organism>
<name>L7U701_MYXSD</name>
<protein>
    <submittedName>
        <fullName evidence="1">Uncharacterized protein</fullName>
    </submittedName>
</protein>
<gene>
    <name evidence="1" type="ordered locus">MYSTI_02018</name>
</gene>
<proteinExistence type="predicted"/>
<keyword evidence="2" id="KW-1185">Reference proteome</keyword>
<evidence type="ECO:0000313" key="1">
    <source>
        <dbReference type="EMBL" id="AGC43347.1"/>
    </source>
</evidence>
<dbReference type="EMBL" id="CP004025">
    <property type="protein sequence ID" value="AGC43347.1"/>
    <property type="molecule type" value="Genomic_DNA"/>
</dbReference>
<sequence>MTEKPQPSDVERQLEGRAALVVAARDAQAELEQVLASRGWQRELARSPTRIASLVSNAEAVREALSRIHRRAEVERWPANTPVLQAARKVEEGRARLHTLVKKRLEALGVLAGEASLEAALTRLEALARQASSWEPDLREVLIFETQAGWSRASLLGPGAGWRSWMPGAGRVRLTSERLLWRSALKGPRCVRLEALPDEGLPLNATTRELRASPDWGVFARSQADAANLSALVELVRWAPLREALRTGARLESVALFSAKHGASQGHCVLTSEQLSFIPKGQGPQALRAITGRGTSLPTFDADRLVDLLRWLPKADFDSALERVLTASAGRRWARTEVRLIEELFMTTQLAQEALRLDCGGELLLGFPKDAQEVIANGILRTPPA</sequence>
<dbReference type="KEGG" id="msd:MYSTI_02018"/>